<comment type="subcellular location">
    <subcellularLocation>
        <location evidence="1">Membrane</location>
        <topology evidence="1">Multi-pass membrane protein</topology>
    </subcellularLocation>
</comment>
<dbReference type="GO" id="GO:0016020">
    <property type="term" value="C:membrane"/>
    <property type="evidence" value="ECO:0007669"/>
    <property type="project" value="UniProtKB-SubCell"/>
</dbReference>
<evidence type="ECO:0000256" key="5">
    <source>
        <dbReference type="SAM" id="Phobius"/>
    </source>
</evidence>
<evidence type="ECO:0000313" key="8">
    <source>
        <dbReference type="Proteomes" id="UP000441330"/>
    </source>
</evidence>
<keyword evidence="2 5" id="KW-0812">Transmembrane</keyword>
<gene>
    <name evidence="7" type="ORF">GMC94_03620</name>
</gene>
<name>A0A7X3BP19_STRPA</name>
<comment type="caution">
    <text evidence="7">The sequence shown here is derived from an EMBL/GenBank/DDBJ whole genome shotgun (WGS) entry which is preliminary data.</text>
</comment>
<evidence type="ECO:0000256" key="2">
    <source>
        <dbReference type="ARBA" id="ARBA00022692"/>
    </source>
</evidence>
<proteinExistence type="predicted"/>
<feature type="transmembrane region" description="Helical" evidence="5">
    <location>
        <begin position="125"/>
        <end position="151"/>
    </location>
</feature>
<feature type="transmembrane region" description="Helical" evidence="5">
    <location>
        <begin position="100"/>
        <end position="119"/>
    </location>
</feature>
<evidence type="ECO:0000313" key="7">
    <source>
        <dbReference type="EMBL" id="MTS53986.1"/>
    </source>
</evidence>
<evidence type="ECO:0000256" key="1">
    <source>
        <dbReference type="ARBA" id="ARBA00004141"/>
    </source>
</evidence>
<dbReference type="EMBL" id="WMZJ01000002">
    <property type="protein sequence ID" value="MTS53986.1"/>
    <property type="molecule type" value="Genomic_DNA"/>
</dbReference>
<dbReference type="InterPro" id="IPR007829">
    <property type="entry name" value="TM2"/>
</dbReference>
<accession>A0A7X3BP19</accession>
<protein>
    <submittedName>
        <fullName evidence="7">NINE protein</fullName>
    </submittedName>
</protein>
<dbReference type="Pfam" id="PF05154">
    <property type="entry name" value="TM2"/>
    <property type="match status" value="1"/>
</dbReference>
<evidence type="ECO:0000256" key="3">
    <source>
        <dbReference type="ARBA" id="ARBA00022989"/>
    </source>
</evidence>
<evidence type="ECO:0000259" key="6">
    <source>
        <dbReference type="Pfam" id="PF05154"/>
    </source>
</evidence>
<feature type="domain" description="TM2" evidence="6">
    <location>
        <begin position="98"/>
        <end position="142"/>
    </location>
</feature>
<dbReference type="RefSeq" id="WP_129824300.1">
    <property type="nucleotide sequence ID" value="NZ_RCYS01000002.1"/>
</dbReference>
<sequence length="293" mass="33308">MKIGVRTPSLKKSFKARTTGRINRTLKKSVNPLYGKKGMGCIKNPEKAIYNKVYHKVTVDPLKPLKNGSRNNTKRTAPEPELVGYSFYRIETKEYICNKVMYILLAVFLGIFGAQYFYSGQKKKGFLSLCFFWTTVPFFVGLYCALVALFLKVDTNGNIKIVDKEKIKTDQLAGASEAMKQIEKYSIPLMTTSDLEIYSDSLKNTLDNLSKLAPLCEAFPENKEVRAFAESVEGMYKGLEGEESNFIKRYYSEQLEASKRLDNPEYLEVSKQKLIDSGIFSDSGIELIELLYK</sequence>
<keyword evidence="4 5" id="KW-0472">Membrane</keyword>
<evidence type="ECO:0000256" key="4">
    <source>
        <dbReference type="ARBA" id="ARBA00023136"/>
    </source>
</evidence>
<dbReference type="AlphaFoldDB" id="A0A7X3BP19"/>
<dbReference type="Proteomes" id="UP000441330">
    <property type="component" value="Unassembled WGS sequence"/>
</dbReference>
<organism evidence="7 8">
    <name type="scientific">Streptococcus parasanguinis</name>
    <dbReference type="NCBI Taxonomy" id="1318"/>
    <lineage>
        <taxon>Bacteria</taxon>
        <taxon>Bacillati</taxon>
        <taxon>Bacillota</taxon>
        <taxon>Bacilli</taxon>
        <taxon>Lactobacillales</taxon>
        <taxon>Streptococcaceae</taxon>
        <taxon>Streptococcus</taxon>
    </lineage>
</organism>
<reference evidence="7 8" key="1">
    <citation type="journal article" date="2019" name="Nat. Med.">
        <title>A library of human gut bacterial isolates paired with longitudinal multiomics data enables mechanistic microbiome research.</title>
        <authorList>
            <person name="Poyet M."/>
            <person name="Groussin M."/>
            <person name="Gibbons S.M."/>
            <person name="Avila-Pacheco J."/>
            <person name="Jiang X."/>
            <person name="Kearney S.M."/>
            <person name="Perrotta A.R."/>
            <person name="Berdy B."/>
            <person name="Zhao S."/>
            <person name="Lieberman T.D."/>
            <person name="Swanson P.K."/>
            <person name="Smith M."/>
            <person name="Roesemann S."/>
            <person name="Alexander J.E."/>
            <person name="Rich S.A."/>
            <person name="Livny J."/>
            <person name="Vlamakis H."/>
            <person name="Clish C."/>
            <person name="Bullock K."/>
            <person name="Deik A."/>
            <person name="Scott J."/>
            <person name="Pierce K.A."/>
            <person name="Xavier R.J."/>
            <person name="Alm E.J."/>
        </authorList>
    </citation>
    <scope>NUCLEOTIDE SEQUENCE [LARGE SCALE GENOMIC DNA]</scope>
    <source>
        <strain evidence="7 8">BIOML-A1</strain>
    </source>
</reference>
<keyword evidence="3 5" id="KW-1133">Transmembrane helix</keyword>